<evidence type="ECO:0000259" key="2">
    <source>
        <dbReference type="Pfam" id="PF00266"/>
    </source>
</evidence>
<dbReference type="InterPro" id="IPR015424">
    <property type="entry name" value="PyrdxlP-dep_Trfase"/>
</dbReference>
<evidence type="ECO:0000313" key="4">
    <source>
        <dbReference type="Proteomes" id="UP000223913"/>
    </source>
</evidence>
<dbReference type="OrthoDB" id="9804366at2"/>
<dbReference type="Proteomes" id="UP000223913">
    <property type="component" value="Unassembled WGS sequence"/>
</dbReference>
<gene>
    <name evidence="3" type="ORF">CRP01_01740</name>
</gene>
<dbReference type="InterPro" id="IPR000192">
    <property type="entry name" value="Aminotrans_V_dom"/>
</dbReference>
<dbReference type="Gene3D" id="3.40.640.10">
    <property type="entry name" value="Type I PLP-dependent aspartate aminotransferase-like (Major domain)"/>
    <property type="match status" value="1"/>
</dbReference>
<dbReference type="AlphaFoldDB" id="A0A2D0NJP8"/>
<dbReference type="EMBL" id="PDUD01000001">
    <property type="protein sequence ID" value="PHN08658.1"/>
    <property type="molecule type" value="Genomic_DNA"/>
</dbReference>
<dbReference type="PROSITE" id="PS51318">
    <property type="entry name" value="TAT"/>
    <property type="match status" value="1"/>
</dbReference>
<dbReference type="SUPFAM" id="SSF53383">
    <property type="entry name" value="PLP-dependent transferases"/>
    <property type="match status" value="1"/>
</dbReference>
<dbReference type="InterPro" id="IPR015421">
    <property type="entry name" value="PyrdxlP-dep_Trfase_major"/>
</dbReference>
<keyword evidence="1" id="KW-0663">Pyridoxal phosphate</keyword>
<dbReference type="RefSeq" id="WP_099148248.1">
    <property type="nucleotide sequence ID" value="NZ_PDUD01000001.1"/>
</dbReference>
<sequence length="433" mass="47965">MQRHSAFKDSNKQRRNFLKKIGAGLTASVATPLLARVPDAPIPNSELLLSPISSPDEAYWEMVKKQFVIPEGRIMVNAANLCPSPHFVNERVAALARDLAGDVSFQSRAKLGVGRTEAMEQLAGYLNVPLKTIGITRNTSESNNIVVNGLDFQSRDEVLIWEQNHPTNHIAWQQRARRYGFRVKIFKLPADPANPEELLNTIAAAIGPQTRLIAFSHISNVSGLALPAKAICQLARERNIMSLVDGAQSFGFIDLDLQDMGCDFYTGSTHKWLMGPMENGVLYVREERMDQIWPNIIAAGWSEDHQTLDEKVCVLGQRNTPSTPAIADILSFHQTIGKANIEKRVRELNTYLKGQLREKLPQTEFVTPLAPELSGGVTIISLPGQDSRELFSQLYEQYGIAAAPTGGVRLCPHIYCTLEDVDKVVQALVELST</sequence>
<feature type="domain" description="Aminotransferase class V" evidence="2">
    <location>
        <begin position="115"/>
        <end position="422"/>
    </location>
</feature>
<name>A0A2D0NJP8_FLAN2</name>
<dbReference type="PANTHER" id="PTHR43092:SF6">
    <property type="entry name" value="BLR1280 PROTEIN"/>
    <property type="match status" value="1"/>
</dbReference>
<comment type="caution">
    <text evidence="3">The sequence shown here is derived from an EMBL/GenBank/DDBJ whole genome shotgun (WGS) entry which is preliminary data.</text>
</comment>
<dbReference type="PANTHER" id="PTHR43092">
    <property type="entry name" value="L-CYSTEINE DESULFHYDRASE"/>
    <property type="match status" value="1"/>
</dbReference>
<organism evidence="3 4">
    <name type="scientific">Flavilitoribacter nigricans (strain ATCC 23147 / DSM 23189 / NBRC 102662 / NCIMB 1420 / SS-2)</name>
    <name type="common">Lewinella nigricans</name>
    <dbReference type="NCBI Taxonomy" id="1122177"/>
    <lineage>
        <taxon>Bacteria</taxon>
        <taxon>Pseudomonadati</taxon>
        <taxon>Bacteroidota</taxon>
        <taxon>Saprospiria</taxon>
        <taxon>Saprospirales</taxon>
        <taxon>Lewinellaceae</taxon>
        <taxon>Flavilitoribacter</taxon>
    </lineage>
</organism>
<reference evidence="3 4" key="1">
    <citation type="submission" date="2017-10" db="EMBL/GenBank/DDBJ databases">
        <title>The draft genome sequence of Lewinella nigricans NBRC 102662.</title>
        <authorList>
            <person name="Wang K."/>
        </authorList>
    </citation>
    <scope>NUCLEOTIDE SEQUENCE [LARGE SCALE GENOMIC DNA]</scope>
    <source>
        <strain evidence="3 4">NBRC 102662</strain>
    </source>
</reference>
<dbReference type="InterPro" id="IPR006311">
    <property type="entry name" value="TAT_signal"/>
</dbReference>
<evidence type="ECO:0000313" key="3">
    <source>
        <dbReference type="EMBL" id="PHN08658.1"/>
    </source>
</evidence>
<dbReference type="Pfam" id="PF00266">
    <property type="entry name" value="Aminotran_5"/>
    <property type="match status" value="1"/>
</dbReference>
<accession>A0A2D0NJP8</accession>
<dbReference type="InterPro" id="IPR015422">
    <property type="entry name" value="PyrdxlP-dep_Trfase_small"/>
</dbReference>
<dbReference type="Gene3D" id="3.90.1150.10">
    <property type="entry name" value="Aspartate Aminotransferase, domain 1"/>
    <property type="match status" value="1"/>
</dbReference>
<keyword evidence="4" id="KW-1185">Reference proteome</keyword>
<proteinExistence type="predicted"/>
<evidence type="ECO:0000256" key="1">
    <source>
        <dbReference type="ARBA" id="ARBA00022898"/>
    </source>
</evidence>
<protein>
    <recommendedName>
        <fullName evidence="2">Aminotransferase class V domain-containing protein</fullName>
    </recommendedName>
</protein>